<dbReference type="KEGG" id="cha:CHAB381_0771"/>
<dbReference type="RefSeq" id="WP_012108633.1">
    <property type="nucleotide sequence ID" value="NC_009714.1"/>
</dbReference>
<keyword evidence="2" id="KW-1133">Transmembrane helix</keyword>
<dbReference type="GO" id="GO:0008324">
    <property type="term" value="F:monoatomic cation transmembrane transporter activity"/>
    <property type="evidence" value="ECO:0007669"/>
    <property type="project" value="InterPro"/>
</dbReference>
<sequence>MSFLDKLKKFFNWSGSSKPDINFNSEIYKQLTPFRLPLIFIVLMQLIGTFGYVYIADFSLVDAFYQAGMTYTTLGFTEVAPIPPAGRVFTLVFVLMGFGTFSFCLGVVVEVIKKGALLHLIRETNMIYKTARLKNHFIICYNNEYSLELSHQFRENHIPFVIIDNDPNLDKIAETNHYPYFFIGEPHLETSLLKAHISSAKGVITLSPNLADNIAIISLVRLYEKELGRDKPYYLMTNANCDADAQKLKKLGADSVVLPSKLTAQRLTAVSVRPDMENILEQFLYKKDSPIDIEEILVDDYSWVRFKRLKETHLREMVNADIVGAKDQNGKFTPMPNGDFLIGSNMHLLVIGTAEGIRQTKRLINSKYKPQEIYYV</sequence>
<dbReference type="Pfam" id="PF07885">
    <property type="entry name" value="Ion_trans_2"/>
    <property type="match status" value="1"/>
</dbReference>
<dbReference type="GO" id="GO:0005886">
    <property type="term" value="C:plasma membrane"/>
    <property type="evidence" value="ECO:0007669"/>
    <property type="project" value="UniProtKB-SubCell"/>
</dbReference>
<protein>
    <submittedName>
        <fullName evidence="4">TrkA</fullName>
    </submittedName>
</protein>
<dbReference type="Proteomes" id="UP000002407">
    <property type="component" value="Chromosome"/>
</dbReference>
<evidence type="ECO:0000313" key="5">
    <source>
        <dbReference type="Proteomes" id="UP000002407"/>
    </source>
</evidence>
<dbReference type="Gene3D" id="1.10.287.70">
    <property type="match status" value="1"/>
</dbReference>
<keyword evidence="2" id="KW-0472">Membrane</keyword>
<dbReference type="SUPFAM" id="SSF81324">
    <property type="entry name" value="Voltage-gated potassium channels"/>
    <property type="match status" value="1"/>
</dbReference>
<evidence type="ECO:0000256" key="2">
    <source>
        <dbReference type="SAM" id="Phobius"/>
    </source>
</evidence>
<reference evidence="5" key="1">
    <citation type="submission" date="2007-07" db="EMBL/GenBank/DDBJ databases">
        <title>Complete genome sequence of Campylobacter hominis ATCC BAA-381, a commensal isolated from the human gastrointestinal tract.</title>
        <authorList>
            <person name="Fouts D.E."/>
            <person name="Mongodin E.F."/>
            <person name="Puiu D."/>
            <person name="Sebastian Y."/>
            <person name="Miller W.G."/>
            <person name="Mandrell R.E."/>
            <person name="Nelson K.E."/>
        </authorList>
    </citation>
    <scope>NUCLEOTIDE SEQUENCE [LARGE SCALE GENOMIC DNA]</scope>
    <source>
        <strain evidence="5">ATCC BAA-381 / LMG 19568 / NCTC 13146 / CH001A</strain>
    </source>
</reference>
<name>A7I1F4_CAMHC</name>
<dbReference type="InterPro" id="IPR006037">
    <property type="entry name" value="RCK_C"/>
</dbReference>
<comment type="subcellular location">
    <subcellularLocation>
        <location evidence="1">Cell membrane</location>
        <topology evidence="1">Multi-pass membrane protein</topology>
    </subcellularLocation>
</comment>
<dbReference type="Pfam" id="PF02254">
    <property type="entry name" value="TrkA_N"/>
    <property type="match status" value="1"/>
</dbReference>
<dbReference type="GO" id="GO:0006813">
    <property type="term" value="P:potassium ion transport"/>
    <property type="evidence" value="ECO:0007669"/>
    <property type="project" value="InterPro"/>
</dbReference>
<dbReference type="STRING" id="360107.CHAB381_0771"/>
<dbReference type="AlphaFoldDB" id="A7I1F4"/>
<organism evidence="4 5">
    <name type="scientific">Campylobacter hominis (strain ATCC BAA-381 / DSM 21671 / CCUG 45161 / LMG 19568 / NCTC 13146 / CH001A)</name>
    <dbReference type="NCBI Taxonomy" id="360107"/>
    <lineage>
        <taxon>Bacteria</taxon>
        <taxon>Pseudomonadati</taxon>
        <taxon>Campylobacterota</taxon>
        <taxon>Epsilonproteobacteria</taxon>
        <taxon>Campylobacterales</taxon>
        <taxon>Campylobacteraceae</taxon>
        <taxon>Campylobacter</taxon>
    </lineage>
</organism>
<keyword evidence="5" id="KW-1185">Reference proteome</keyword>
<dbReference type="InterPro" id="IPR013099">
    <property type="entry name" value="K_chnl_dom"/>
</dbReference>
<dbReference type="HOGENOM" id="CLU_050982_0_1_7"/>
<dbReference type="SUPFAM" id="SSF116726">
    <property type="entry name" value="TrkA C-terminal domain-like"/>
    <property type="match status" value="1"/>
</dbReference>
<dbReference type="Gene3D" id="3.40.50.720">
    <property type="entry name" value="NAD(P)-binding Rossmann-like Domain"/>
    <property type="match status" value="1"/>
</dbReference>
<dbReference type="PROSITE" id="PS51202">
    <property type="entry name" value="RCK_C"/>
    <property type="match status" value="1"/>
</dbReference>
<dbReference type="OrthoDB" id="9781411at2"/>
<feature type="transmembrane region" description="Helical" evidence="2">
    <location>
        <begin position="36"/>
        <end position="55"/>
    </location>
</feature>
<dbReference type="InterPro" id="IPR036291">
    <property type="entry name" value="NAD(P)-bd_dom_sf"/>
</dbReference>
<dbReference type="InterPro" id="IPR003148">
    <property type="entry name" value="RCK_N"/>
</dbReference>
<dbReference type="SUPFAM" id="SSF51735">
    <property type="entry name" value="NAD(P)-binding Rossmann-fold domains"/>
    <property type="match status" value="1"/>
</dbReference>
<evidence type="ECO:0000256" key="1">
    <source>
        <dbReference type="ARBA" id="ARBA00004651"/>
    </source>
</evidence>
<dbReference type="InterPro" id="IPR050721">
    <property type="entry name" value="Trk_Ktr_HKT_K-transport"/>
</dbReference>
<evidence type="ECO:0000313" key="4">
    <source>
        <dbReference type="EMBL" id="ABS51184.1"/>
    </source>
</evidence>
<dbReference type="PANTHER" id="PTHR43833">
    <property type="entry name" value="POTASSIUM CHANNEL PROTEIN 2-RELATED-RELATED"/>
    <property type="match status" value="1"/>
</dbReference>
<gene>
    <name evidence="4" type="ordered locus">CHAB381_0771</name>
</gene>
<proteinExistence type="predicted"/>
<dbReference type="PANTHER" id="PTHR43833:SF9">
    <property type="entry name" value="POTASSIUM CHANNEL PROTEIN YUGO-RELATED"/>
    <property type="match status" value="1"/>
</dbReference>
<dbReference type="eggNOG" id="COG1226">
    <property type="taxonomic scope" value="Bacteria"/>
</dbReference>
<dbReference type="InterPro" id="IPR036721">
    <property type="entry name" value="RCK_C_sf"/>
</dbReference>
<feature type="domain" description="RCK C-terminal" evidence="3">
    <location>
        <begin position="281"/>
        <end position="366"/>
    </location>
</feature>
<evidence type="ECO:0000259" key="3">
    <source>
        <dbReference type="PROSITE" id="PS51202"/>
    </source>
</evidence>
<feature type="transmembrane region" description="Helical" evidence="2">
    <location>
        <begin position="88"/>
        <end position="112"/>
    </location>
</feature>
<dbReference type="Pfam" id="PF02080">
    <property type="entry name" value="TrkA_C"/>
    <property type="match status" value="1"/>
</dbReference>
<dbReference type="EMBL" id="CP000776">
    <property type="protein sequence ID" value="ABS51184.1"/>
    <property type="molecule type" value="Genomic_DNA"/>
</dbReference>
<accession>A7I1F4</accession>
<keyword evidence="2" id="KW-0812">Transmembrane</keyword>
<dbReference type="Gene3D" id="3.30.70.1450">
    <property type="entry name" value="Regulator of K+ conductance, C-terminal domain"/>
    <property type="match status" value="1"/>
</dbReference>